<organism evidence="2 3">
    <name type="scientific">Alistipes putredinis</name>
    <dbReference type="NCBI Taxonomy" id="28117"/>
    <lineage>
        <taxon>Bacteria</taxon>
        <taxon>Pseudomonadati</taxon>
        <taxon>Bacteroidota</taxon>
        <taxon>Bacteroidia</taxon>
        <taxon>Bacteroidales</taxon>
        <taxon>Rikenellaceae</taxon>
        <taxon>Alistipes</taxon>
    </lineage>
</organism>
<dbReference type="PANTHER" id="PTHR18964">
    <property type="entry name" value="ROK (REPRESSOR, ORF, KINASE) FAMILY"/>
    <property type="match status" value="1"/>
</dbReference>
<dbReference type="InterPro" id="IPR043129">
    <property type="entry name" value="ATPase_NBD"/>
</dbReference>
<dbReference type="InterPro" id="IPR000600">
    <property type="entry name" value="ROK"/>
</dbReference>
<reference evidence="2 3" key="1">
    <citation type="journal article" date="2016" name="Nat. Biotechnol.">
        <title>Measurement of bacterial replication rates in microbial communities.</title>
        <authorList>
            <person name="Brown C.T."/>
            <person name="Olm M.R."/>
            <person name="Thomas B.C."/>
            <person name="Banfield J.F."/>
        </authorList>
    </citation>
    <scope>NUCLEOTIDE SEQUENCE [LARGE SCALE GENOMIC DNA]</scope>
    <source>
        <strain evidence="2">CAG:67_53_122</strain>
    </source>
</reference>
<comment type="similarity">
    <text evidence="1">Belongs to the ROK (NagC/XylR) family.</text>
</comment>
<name>A0A1Q6FD23_9BACT</name>
<dbReference type="STRING" id="28117.BHV66_01515"/>
<evidence type="ECO:0000256" key="1">
    <source>
        <dbReference type="ARBA" id="ARBA00006479"/>
    </source>
</evidence>
<dbReference type="SUPFAM" id="SSF46785">
    <property type="entry name" value="Winged helix' DNA-binding domain"/>
    <property type="match status" value="1"/>
</dbReference>
<evidence type="ECO:0000313" key="3">
    <source>
        <dbReference type="Proteomes" id="UP000187417"/>
    </source>
</evidence>
<dbReference type="InterPro" id="IPR036390">
    <property type="entry name" value="WH_DNA-bd_sf"/>
</dbReference>
<dbReference type="Gene3D" id="3.30.420.40">
    <property type="match status" value="2"/>
</dbReference>
<comment type="caution">
    <text evidence="2">The sequence shown here is derived from an EMBL/GenBank/DDBJ whole genome shotgun (WGS) entry which is preliminary data.</text>
</comment>
<dbReference type="PANTHER" id="PTHR18964:SF149">
    <property type="entry name" value="BIFUNCTIONAL UDP-N-ACETYLGLUCOSAMINE 2-EPIMERASE_N-ACETYLMANNOSAMINE KINASE"/>
    <property type="match status" value="1"/>
</dbReference>
<dbReference type="Proteomes" id="UP000187417">
    <property type="component" value="Unassembled WGS sequence"/>
</dbReference>
<dbReference type="SUPFAM" id="SSF53067">
    <property type="entry name" value="Actin-like ATPase domain"/>
    <property type="match status" value="1"/>
</dbReference>
<protein>
    <submittedName>
        <fullName evidence="2">ROK family transcriptional regulator</fullName>
    </submittedName>
</protein>
<dbReference type="Pfam" id="PF00480">
    <property type="entry name" value="ROK"/>
    <property type="match status" value="1"/>
</dbReference>
<evidence type="ECO:0000313" key="2">
    <source>
        <dbReference type="EMBL" id="OKY96767.1"/>
    </source>
</evidence>
<proteinExistence type="inferred from homology"/>
<dbReference type="EMBL" id="MNQH01000001">
    <property type="protein sequence ID" value="OKY96767.1"/>
    <property type="molecule type" value="Genomic_DNA"/>
</dbReference>
<dbReference type="InterPro" id="IPR036388">
    <property type="entry name" value="WH-like_DNA-bd_sf"/>
</dbReference>
<dbReference type="Pfam" id="PF13412">
    <property type="entry name" value="HTH_24"/>
    <property type="match status" value="1"/>
</dbReference>
<accession>A0A1Q6FD23</accession>
<sequence>MTSLTEFFSRQEDDNLKGISHKNNLFKRNIIAHMAVNGECTLSELTKELHISVPTITKLVQELVQENIVSDLGKVETPGGRRPNVFGLASSAIYFAGVNIGRDNMSFLITDLHNNIVKEELLTDFELQDRPQCLEKICSNIAHFIDTCGVERAKILGVGVSVSGRVNPTTGRSYRYFTSSEQSLRDMIEQRIGIRVLLENDTRARCYAEYTNSKSKDEMDVLYLHLGRGLAIGIVMNGKLYYGKSGFAGEFGHIPFFDNEIICSCGKKGCLETEVSGIAIEQKFGRLISQGVNTILREKYNKHEAIHVDEIIDAAKHDDNLSIELIEEVGEKAGKAVAFLINTFNPETVIVGGELAEAGDYLMLPLKSATNKYSLNLVYKDTKFRLSKMGKTASAWGAAMLIRNQVLGLC</sequence>
<dbReference type="Gene3D" id="1.10.10.10">
    <property type="entry name" value="Winged helix-like DNA-binding domain superfamily/Winged helix DNA-binding domain"/>
    <property type="match status" value="1"/>
</dbReference>
<gene>
    <name evidence="2" type="ORF">BHV66_01515</name>
</gene>
<dbReference type="AlphaFoldDB" id="A0A1Q6FD23"/>
<dbReference type="RefSeq" id="WP_278338938.1">
    <property type="nucleotide sequence ID" value="NZ_BAAFLA010000005.1"/>
</dbReference>